<dbReference type="RefSeq" id="WP_213042869.1">
    <property type="nucleotide sequence ID" value="NZ_CAJNBJ010000016.1"/>
</dbReference>
<reference evidence="2 3" key="1">
    <citation type="submission" date="2021-02" db="EMBL/GenBank/DDBJ databases">
        <authorList>
            <person name="Han P."/>
        </authorList>
    </citation>
    <scope>NUCLEOTIDE SEQUENCE [LARGE SCALE GENOMIC DNA]</scope>
    <source>
        <strain evidence="2">Candidatus Nitrospira sp. ZN2</strain>
    </source>
</reference>
<gene>
    <name evidence="2" type="ORF">NSPZN2_30748</name>
</gene>
<accession>A0ABM8RNQ8</accession>
<evidence type="ECO:0000259" key="1">
    <source>
        <dbReference type="Pfam" id="PF13588"/>
    </source>
</evidence>
<evidence type="ECO:0000313" key="3">
    <source>
        <dbReference type="Proteomes" id="UP000675880"/>
    </source>
</evidence>
<protein>
    <submittedName>
        <fullName evidence="2">HSDR_N_2 domain-containing protein</fullName>
    </submittedName>
</protein>
<dbReference type="EMBL" id="CAJNBJ010000016">
    <property type="protein sequence ID" value="CAE6763275.1"/>
    <property type="molecule type" value="Genomic_DNA"/>
</dbReference>
<feature type="domain" description="Type I restriction enzyme R protein N-terminal" evidence="1">
    <location>
        <begin position="36"/>
        <end position="115"/>
    </location>
</feature>
<dbReference type="Gene3D" id="3.90.1570.30">
    <property type="match status" value="1"/>
</dbReference>
<organism evidence="2 3">
    <name type="scientific">Nitrospira defluvii</name>
    <dbReference type="NCBI Taxonomy" id="330214"/>
    <lineage>
        <taxon>Bacteria</taxon>
        <taxon>Pseudomonadati</taxon>
        <taxon>Nitrospirota</taxon>
        <taxon>Nitrospiria</taxon>
        <taxon>Nitrospirales</taxon>
        <taxon>Nitrospiraceae</taxon>
        <taxon>Nitrospira</taxon>
    </lineage>
</organism>
<dbReference type="Proteomes" id="UP000675880">
    <property type="component" value="Unassembled WGS sequence"/>
</dbReference>
<dbReference type="Pfam" id="PF13588">
    <property type="entry name" value="HSDR_N_2"/>
    <property type="match status" value="1"/>
</dbReference>
<proteinExistence type="predicted"/>
<evidence type="ECO:0000313" key="2">
    <source>
        <dbReference type="EMBL" id="CAE6763275.1"/>
    </source>
</evidence>
<dbReference type="SUPFAM" id="SSF52540">
    <property type="entry name" value="P-loop containing nucleoside triphosphate hydrolases"/>
    <property type="match status" value="1"/>
</dbReference>
<sequence length="976" mass="112166">MPYSEEDIKQKFVLPYLQSIGFELNELTLEKGFRIRFPNRTFRVDTAKEITSAGARLDILVTRNGKNLFIVEAKIDSQELTDGDRDQAITYCRLVDPMAPFAIVTNGRTTKMYRSLDKEEVGIKKDAIIKYDPGKDLQDLYSEALEHFIGYSPENFLTFCGSQIDQAMTTLMGSSEEPHKKFIPEVFVSSRRLSSEIARFLESDKAVFAIIGESGIGKTCAMCGLSGVFRRTHPVLFYRARNFITDIPDTIASDFNWAFSPQSSAITLFKKLDRLLTDKPLLVFVDAVDEWENQLKVEILGDFARHIKGRNIRLILSCRGEPWPQFLNSRGIPSDLSTHIFAAEEGKPGFQLAPIDPGEFTQLLRQYRKFYGFTGPIDAEVVKECRQSPFLLRICFEVAKQHKAPRLSLTIREIFDEYFDRILERVSARDVNAARRVLLILARLQLEKNQEVTSESVLRSTLGLRFDEEIPQALFDASILEKNPLGSEFHVGFYFRKLRDYLVAFHVERWDKQNTDDFRQSWRETFWSGVRLQAALLFYQLANVEKKKVIDGPYRASAEAYLDLYDSILQQHFPNLRKRFLPHTAGAIGFVAVLDLLGGRVVAYGFTVNEPGEERVKFVPSLGNIWGKREADLPFLYETPVLQYRSSTDGFNNIDVRQEVVENEILDQIRALVRVGALNEFCCYYLSLEKVLGLIFVLQKDCYGLRNIHAISQCLPIQINQIELQIRYSRAYRELEHRARQQKLAKGNDPLTFEDIQHIQQQARDIATNSAPLPSTIRNIPLDTAELMLEEALAALRVSANAVDDVILPDQDNFSGSLRCVWDYWTEETLAAWIPRFYEMFISDYKHIVEQNFPTLKHYFELYSQMPGAFFVVVHPGTNPLKFEVYTCASNGAEVNSVIRCQPSDIQYFSTTRVLAWKGQQFMVRGIWYASVESIMCSPNYHLLGAPREFVFLRQQVYTRIQRELPIVCDALRQMI</sequence>
<name>A0ABM8RNQ8_9BACT</name>
<keyword evidence="3" id="KW-1185">Reference proteome</keyword>
<comment type="caution">
    <text evidence="2">The sequence shown here is derived from an EMBL/GenBank/DDBJ whole genome shotgun (WGS) entry which is preliminary data.</text>
</comment>
<dbReference type="InterPro" id="IPR027417">
    <property type="entry name" value="P-loop_NTPase"/>
</dbReference>
<dbReference type="InterPro" id="IPR029464">
    <property type="entry name" value="HSDR_N"/>
</dbReference>